<evidence type="ECO:0000313" key="12">
    <source>
        <dbReference type="Proteomes" id="UP000419743"/>
    </source>
</evidence>
<accession>A0A7M4DRC7</accession>
<dbReference type="Pfam" id="PF02518">
    <property type="entry name" value="HATPase_c"/>
    <property type="match status" value="1"/>
</dbReference>
<keyword evidence="4 11" id="KW-0808">Transferase</keyword>
<dbReference type="GO" id="GO:0016020">
    <property type="term" value="C:membrane"/>
    <property type="evidence" value="ECO:0007669"/>
    <property type="project" value="InterPro"/>
</dbReference>
<proteinExistence type="predicted"/>
<evidence type="ECO:0000256" key="7">
    <source>
        <dbReference type="ARBA" id="ARBA00022840"/>
    </source>
</evidence>
<feature type="transmembrane region" description="Helical" evidence="9">
    <location>
        <begin position="12"/>
        <end position="29"/>
    </location>
</feature>
<comment type="catalytic activity">
    <reaction evidence="1">
        <text>ATP + protein L-histidine = ADP + protein N-phospho-L-histidine.</text>
        <dbReference type="EC" id="2.7.13.3"/>
    </reaction>
</comment>
<dbReference type="InterPro" id="IPR005467">
    <property type="entry name" value="His_kinase_dom"/>
</dbReference>
<evidence type="ECO:0000256" key="5">
    <source>
        <dbReference type="ARBA" id="ARBA00022741"/>
    </source>
</evidence>
<dbReference type="GO" id="GO:0000155">
    <property type="term" value="F:phosphorelay sensor kinase activity"/>
    <property type="evidence" value="ECO:0007669"/>
    <property type="project" value="InterPro"/>
</dbReference>
<dbReference type="InterPro" id="IPR003594">
    <property type="entry name" value="HATPase_dom"/>
</dbReference>
<dbReference type="InterPro" id="IPR036890">
    <property type="entry name" value="HATPase_C_sf"/>
</dbReference>
<dbReference type="InterPro" id="IPR011712">
    <property type="entry name" value="Sig_transdc_His_kin_sub3_dim/P"/>
</dbReference>
<evidence type="ECO:0000256" key="3">
    <source>
        <dbReference type="ARBA" id="ARBA00022553"/>
    </source>
</evidence>
<keyword evidence="3" id="KW-0597">Phosphoprotein</keyword>
<name>A0A7M4DRC7_9MICO</name>
<dbReference type="InterPro" id="IPR050482">
    <property type="entry name" value="Sensor_HK_TwoCompSys"/>
</dbReference>
<protein>
    <recommendedName>
        <fullName evidence="2">histidine kinase</fullName>
        <ecNumber evidence="2">2.7.13.3</ecNumber>
    </recommendedName>
</protein>
<dbReference type="PANTHER" id="PTHR24421:SF10">
    <property type="entry name" value="NITRATE_NITRITE SENSOR PROTEIN NARQ"/>
    <property type="match status" value="1"/>
</dbReference>
<feature type="transmembrane region" description="Helical" evidence="9">
    <location>
        <begin position="109"/>
        <end position="129"/>
    </location>
</feature>
<evidence type="ECO:0000256" key="1">
    <source>
        <dbReference type="ARBA" id="ARBA00000085"/>
    </source>
</evidence>
<dbReference type="Pfam" id="PF07730">
    <property type="entry name" value="HisKA_3"/>
    <property type="match status" value="1"/>
</dbReference>
<keyword evidence="12" id="KW-1185">Reference proteome</keyword>
<sequence length="376" mass="40565">MRLRRLKPGDWITAGLVVVFTVPTSISLLASAAPWVVALGGACIAVLTALLFVRRALPRVSFLICCGTLLVLLALPDLPDGVPMILLPISLCHLPVLHAVVAETGRWRLPLVVTMIGLGLILLRATSAVPDPLSWGAFWALVPLAATVVLSTVALGVRDWENRQAQEQRLIDAVNRERTLMAQEVHDVVAHSVAVMVAQADAALLVGERDPARARELLENAVRTGRDAMTEMRSAVRLLRDGEPPETAPVTSLRDLDRLIPAIRTPQLEVELAVAGDAERVTTETARAAYRIVQESLTNAAKHGTVPVRCEVRVEVDEREVRLRIRDNGPGIRADAAASLGLGIAGMRERARTVGGRLDIAADRSGTQVRAWLPIA</sequence>
<dbReference type="GO" id="GO:0005524">
    <property type="term" value="F:ATP binding"/>
    <property type="evidence" value="ECO:0007669"/>
    <property type="project" value="UniProtKB-KW"/>
</dbReference>
<dbReference type="Proteomes" id="UP000419743">
    <property type="component" value="Unassembled WGS sequence"/>
</dbReference>
<keyword evidence="9" id="KW-1133">Transmembrane helix</keyword>
<feature type="transmembrane region" description="Helical" evidence="9">
    <location>
        <begin position="60"/>
        <end position="76"/>
    </location>
</feature>
<evidence type="ECO:0000256" key="4">
    <source>
        <dbReference type="ARBA" id="ARBA00022679"/>
    </source>
</evidence>
<dbReference type="Gene3D" id="3.30.565.10">
    <property type="entry name" value="Histidine kinase-like ATPase, C-terminal domain"/>
    <property type="match status" value="1"/>
</dbReference>
<feature type="domain" description="Histidine kinase" evidence="10">
    <location>
        <begin position="291"/>
        <end position="376"/>
    </location>
</feature>
<feature type="transmembrane region" description="Helical" evidence="9">
    <location>
        <begin position="82"/>
        <end position="102"/>
    </location>
</feature>
<evidence type="ECO:0000259" key="10">
    <source>
        <dbReference type="PROSITE" id="PS50109"/>
    </source>
</evidence>
<evidence type="ECO:0000256" key="2">
    <source>
        <dbReference type="ARBA" id="ARBA00012438"/>
    </source>
</evidence>
<dbReference type="SUPFAM" id="SSF55874">
    <property type="entry name" value="ATPase domain of HSP90 chaperone/DNA topoisomerase II/histidine kinase"/>
    <property type="match status" value="1"/>
</dbReference>
<dbReference type="SMART" id="SM00387">
    <property type="entry name" value="HATPase_c"/>
    <property type="match status" value="1"/>
</dbReference>
<organism evidence="11 12">
    <name type="scientific">Occultella aeris</name>
    <dbReference type="NCBI Taxonomy" id="2761496"/>
    <lineage>
        <taxon>Bacteria</taxon>
        <taxon>Bacillati</taxon>
        <taxon>Actinomycetota</taxon>
        <taxon>Actinomycetes</taxon>
        <taxon>Micrococcales</taxon>
        <taxon>Ruaniaceae</taxon>
        <taxon>Occultella</taxon>
    </lineage>
</organism>
<evidence type="ECO:0000256" key="8">
    <source>
        <dbReference type="ARBA" id="ARBA00023012"/>
    </source>
</evidence>
<comment type="caution">
    <text evidence="11">The sequence shown here is derived from an EMBL/GenBank/DDBJ whole genome shotgun (WGS) entry which is preliminary data.</text>
</comment>
<keyword evidence="9" id="KW-0812">Transmembrane</keyword>
<reference evidence="11 12" key="1">
    <citation type="submission" date="2019-11" db="EMBL/GenBank/DDBJ databases">
        <authorList>
            <person name="Criscuolo A."/>
        </authorList>
    </citation>
    <scope>NUCLEOTIDE SEQUENCE [LARGE SCALE GENOMIC DNA]</scope>
    <source>
        <strain evidence="11">CIP111667</strain>
    </source>
</reference>
<evidence type="ECO:0000313" key="11">
    <source>
        <dbReference type="EMBL" id="VZO40021.1"/>
    </source>
</evidence>
<dbReference type="Gene3D" id="1.20.5.1930">
    <property type="match status" value="1"/>
</dbReference>
<dbReference type="EMBL" id="CACRYJ010000067">
    <property type="protein sequence ID" value="VZO40021.1"/>
    <property type="molecule type" value="Genomic_DNA"/>
</dbReference>
<gene>
    <name evidence="11" type="primary">liaS_5</name>
    <name evidence="11" type="ORF">HALOF300_04722</name>
</gene>
<feature type="transmembrane region" description="Helical" evidence="9">
    <location>
        <begin position="35"/>
        <end position="53"/>
    </location>
</feature>
<keyword evidence="7" id="KW-0067">ATP-binding</keyword>
<evidence type="ECO:0000256" key="9">
    <source>
        <dbReference type="SAM" id="Phobius"/>
    </source>
</evidence>
<dbReference type="AlphaFoldDB" id="A0A7M4DRC7"/>
<dbReference type="RefSeq" id="WP_197522792.1">
    <property type="nucleotide sequence ID" value="NZ_CACRYJ010000067.1"/>
</dbReference>
<dbReference type="CDD" id="cd16917">
    <property type="entry name" value="HATPase_UhpB-NarQ-NarX-like"/>
    <property type="match status" value="1"/>
</dbReference>
<keyword evidence="5" id="KW-0547">Nucleotide-binding</keyword>
<dbReference type="GO" id="GO:0046983">
    <property type="term" value="F:protein dimerization activity"/>
    <property type="evidence" value="ECO:0007669"/>
    <property type="project" value="InterPro"/>
</dbReference>
<dbReference type="EC" id="2.7.13.3" evidence="2"/>
<feature type="transmembrane region" description="Helical" evidence="9">
    <location>
        <begin position="135"/>
        <end position="157"/>
    </location>
</feature>
<evidence type="ECO:0000256" key="6">
    <source>
        <dbReference type="ARBA" id="ARBA00022777"/>
    </source>
</evidence>
<keyword evidence="9" id="KW-0472">Membrane</keyword>
<dbReference type="PROSITE" id="PS50109">
    <property type="entry name" value="HIS_KIN"/>
    <property type="match status" value="1"/>
</dbReference>
<keyword evidence="8" id="KW-0902">Two-component regulatory system</keyword>
<dbReference type="PANTHER" id="PTHR24421">
    <property type="entry name" value="NITRATE/NITRITE SENSOR PROTEIN NARX-RELATED"/>
    <property type="match status" value="1"/>
</dbReference>
<keyword evidence="6 11" id="KW-0418">Kinase</keyword>